<comment type="caution">
    <text evidence="8">The sequence shown here is derived from an EMBL/GenBank/DDBJ whole genome shotgun (WGS) entry which is preliminary data.</text>
</comment>
<comment type="pathway">
    <text evidence="7">Cell wall biogenesis; peptidoglycan biosynthesis.</text>
</comment>
<dbReference type="NCBIfam" id="TIGR00067">
    <property type="entry name" value="glut_race"/>
    <property type="match status" value="1"/>
</dbReference>
<feature type="binding site" evidence="7">
    <location>
        <begin position="43"/>
        <end position="44"/>
    </location>
    <ligand>
        <name>substrate</name>
    </ligand>
</feature>
<dbReference type="FunFam" id="3.40.50.1860:FF:000001">
    <property type="entry name" value="Glutamate racemase"/>
    <property type="match status" value="1"/>
</dbReference>
<dbReference type="InterPro" id="IPR015942">
    <property type="entry name" value="Asp/Glu/hydantoin_racemase"/>
</dbReference>
<dbReference type="GO" id="GO:0009252">
    <property type="term" value="P:peptidoglycan biosynthetic process"/>
    <property type="evidence" value="ECO:0007669"/>
    <property type="project" value="UniProtKB-UniRule"/>
</dbReference>
<dbReference type="GO" id="GO:0071555">
    <property type="term" value="P:cell wall organization"/>
    <property type="evidence" value="ECO:0007669"/>
    <property type="project" value="UniProtKB-KW"/>
</dbReference>
<evidence type="ECO:0000256" key="1">
    <source>
        <dbReference type="ARBA" id="ARBA00001602"/>
    </source>
</evidence>
<dbReference type="PANTHER" id="PTHR21198:SF3">
    <property type="entry name" value="GLUTAMATE RACEMASE"/>
    <property type="match status" value="1"/>
</dbReference>
<protein>
    <recommendedName>
        <fullName evidence="2 7">Glutamate racemase</fullName>
        <ecNumber evidence="2 7">5.1.1.3</ecNumber>
    </recommendedName>
</protein>
<dbReference type="SUPFAM" id="SSF53681">
    <property type="entry name" value="Aspartate/glutamate racemase"/>
    <property type="match status" value="2"/>
</dbReference>
<dbReference type="GO" id="GO:0008360">
    <property type="term" value="P:regulation of cell shape"/>
    <property type="evidence" value="ECO:0007669"/>
    <property type="project" value="UniProtKB-KW"/>
</dbReference>
<dbReference type="InterPro" id="IPR004391">
    <property type="entry name" value="Glu_race"/>
</dbReference>
<dbReference type="AlphaFoldDB" id="A0A9D1DGT6"/>
<evidence type="ECO:0000256" key="3">
    <source>
        <dbReference type="ARBA" id="ARBA00022960"/>
    </source>
</evidence>
<dbReference type="GO" id="GO:0008881">
    <property type="term" value="F:glutamate racemase activity"/>
    <property type="evidence" value="ECO:0007669"/>
    <property type="project" value="UniProtKB-UniRule"/>
</dbReference>
<reference evidence="8" key="2">
    <citation type="journal article" date="2021" name="PeerJ">
        <title>Extensive microbial diversity within the chicken gut microbiome revealed by metagenomics and culture.</title>
        <authorList>
            <person name="Gilroy R."/>
            <person name="Ravi A."/>
            <person name="Getino M."/>
            <person name="Pursley I."/>
            <person name="Horton D.L."/>
            <person name="Alikhan N.F."/>
            <person name="Baker D."/>
            <person name="Gharbi K."/>
            <person name="Hall N."/>
            <person name="Watson M."/>
            <person name="Adriaenssens E.M."/>
            <person name="Foster-Nyarko E."/>
            <person name="Jarju S."/>
            <person name="Secka A."/>
            <person name="Antonio M."/>
            <person name="Oren A."/>
            <person name="Chaudhuri R.R."/>
            <person name="La Ragione R."/>
            <person name="Hildebrand F."/>
            <person name="Pallen M.J."/>
        </authorList>
    </citation>
    <scope>NUCLEOTIDE SEQUENCE</scope>
    <source>
        <strain evidence="8">ChiBcec15-4380</strain>
    </source>
</reference>
<dbReference type="Pfam" id="PF01177">
    <property type="entry name" value="Asp_Glu_race"/>
    <property type="match status" value="1"/>
</dbReference>
<dbReference type="InterPro" id="IPR033134">
    <property type="entry name" value="Asp/Glu_racemase_AS_2"/>
</dbReference>
<dbReference type="Proteomes" id="UP000824239">
    <property type="component" value="Unassembled WGS sequence"/>
</dbReference>
<evidence type="ECO:0000256" key="4">
    <source>
        <dbReference type="ARBA" id="ARBA00022984"/>
    </source>
</evidence>
<keyword evidence="4 7" id="KW-0573">Peptidoglycan synthesis</keyword>
<dbReference type="PANTHER" id="PTHR21198">
    <property type="entry name" value="GLUTAMATE RACEMASE"/>
    <property type="match status" value="1"/>
</dbReference>
<comment type="similarity">
    <text evidence="7">Belongs to the aspartate/glutamate racemases family.</text>
</comment>
<feature type="binding site" evidence="7">
    <location>
        <begin position="186"/>
        <end position="187"/>
    </location>
    <ligand>
        <name>substrate</name>
    </ligand>
</feature>
<organism evidence="8 9">
    <name type="scientific">Candidatus Avoscillospira avicola</name>
    <dbReference type="NCBI Taxonomy" id="2840706"/>
    <lineage>
        <taxon>Bacteria</taxon>
        <taxon>Bacillati</taxon>
        <taxon>Bacillota</taxon>
        <taxon>Clostridia</taxon>
        <taxon>Eubacteriales</taxon>
        <taxon>Oscillospiraceae</taxon>
        <taxon>Oscillospiraceae incertae sedis</taxon>
        <taxon>Candidatus Avoscillospira</taxon>
    </lineage>
</organism>
<evidence type="ECO:0000313" key="8">
    <source>
        <dbReference type="EMBL" id="HIR50357.1"/>
    </source>
</evidence>
<name>A0A9D1DGT6_9FIRM</name>
<feature type="active site" description="Proton donor/acceptor" evidence="7">
    <location>
        <position position="185"/>
    </location>
</feature>
<evidence type="ECO:0000256" key="6">
    <source>
        <dbReference type="ARBA" id="ARBA00023316"/>
    </source>
</evidence>
<gene>
    <name evidence="7 8" type="primary">murI</name>
    <name evidence="8" type="ORF">IAA53_03595</name>
</gene>
<keyword evidence="6 7" id="KW-0961">Cell wall biogenesis/degradation</keyword>
<feature type="binding site" evidence="7">
    <location>
        <begin position="75"/>
        <end position="76"/>
    </location>
    <ligand>
        <name>substrate</name>
    </ligand>
</feature>
<proteinExistence type="inferred from homology"/>
<dbReference type="PROSITE" id="PS00923">
    <property type="entry name" value="ASP_GLU_RACEMASE_1"/>
    <property type="match status" value="1"/>
</dbReference>
<keyword evidence="5 7" id="KW-0413">Isomerase</keyword>
<comment type="catalytic activity">
    <reaction evidence="1 7">
        <text>L-glutamate = D-glutamate</text>
        <dbReference type="Rhea" id="RHEA:12813"/>
        <dbReference type="ChEBI" id="CHEBI:29985"/>
        <dbReference type="ChEBI" id="CHEBI:29986"/>
        <dbReference type="EC" id="5.1.1.3"/>
    </reaction>
</comment>
<evidence type="ECO:0000256" key="7">
    <source>
        <dbReference type="HAMAP-Rule" id="MF_00258"/>
    </source>
</evidence>
<dbReference type="EC" id="5.1.1.3" evidence="2 7"/>
<dbReference type="InterPro" id="IPR001920">
    <property type="entry name" value="Asp/Glu_race"/>
</dbReference>
<evidence type="ECO:0000313" key="9">
    <source>
        <dbReference type="Proteomes" id="UP000824239"/>
    </source>
</evidence>
<dbReference type="PROSITE" id="PS00924">
    <property type="entry name" value="ASP_GLU_RACEMASE_2"/>
    <property type="match status" value="1"/>
</dbReference>
<evidence type="ECO:0000256" key="2">
    <source>
        <dbReference type="ARBA" id="ARBA00013090"/>
    </source>
</evidence>
<comment type="function">
    <text evidence="7">Provides the (R)-glutamate required for cell wall biosynthesis.</text>
</comment>
<dbReference type="EMBL" id="DVHE01000025">
    <property type="protein sequence ID" value="HIR50357.1"/>
    <property type="molecule type" value="Genomic_DNA"/>
</dbReference>
<reference evidence="8" key="1">
    <citation type="submission" date="2020-10" db="EMBL/GenBank/DDBJ databases">
        <authorList>
            <person name="Gilroy R."/>
        </authorList>
    </citation>
    <scope>NUCLEOTIDE SEQUENCE</scope>
    <source>
        <strain evidence="8">ChiBcec15-4380</strain>
    </source>
</reference>
<feature type="active site" description="Proton donor/acceptor" evidence="7">
    <location>
        <position position="74"/>
    </location>
</feature>
<feature type="binding site" evidence="7">
    <location>
        <begin position="11"/>
        <end position="12"/>
    </location>
    <ligand>
        <name>substrate</name>
    </ligand>
</feature>
<dbReference type="HAMAP" id="MF_00258">
    <property type="entry name" value="Glu_racemase"/>
    <property type="match status" value="1"/>
</dbReference>
<sequence>MACTDPVGVFDSGLGGISVLRALRNWMPGEDFLYYGDSRHAPYGDRPLQEVQALSADAAAWLLARGVKAIVIACNTATSAAAAFLRETYPDLPIIGTEPALKPAVERHPGGRILVLATEMTLHEQKFRRLLEQFQDRAAVDPVPCPGLMEFVERGVFSGPQLKAYLKAHLQPHLAAPVDAVVLGCTHYPFLRGAIRQIVGPRPEILDGSGGIARQTQRRLQARDLSNPRPTGGSITLCNSLDDPALLRRMELLLRCPL</sequence>
<dbReference type="Gene3D" id="3.40.50.1860">
    <property type="match status" value="2"/>
</dbReference>
<keyword evidence="3 7" id="KW-0133">Cell shape</keyword>
<dbReference type="InterPro" id="IPR018187">
    <property type="entry name" value="Asp/Glu_racemase_AS_1"/>
</dbReference>
<accession>A0A9D1DGT6</accession>
<evidence type="ECO:0000256" key="5">
    <source>
        <dbReference type="ARBA" id="ARBA00023235"/>
    </source>
</evidence>